<comment type="caution">
    <text evidence="1">The sequence shown here is derived from an EMBL/GenBank/DDBJ whole genome shotgun (WGS) entry which is preliminary data.</text>
</comment>
<keyword evidence="2" id="KW-1185">Reference proteome</keyword>
<reference evidence="1 2" key="1">
    <citation type="submission" date="2023-07" db="EMBL/GenBank/DDBJ databases">
        <title>Genomic Encyclopedia of Type Strains, Phase IV (KMG-IV): sequencing the most valuable type-strain genomes for metagenomic binning, comparative biology and taxonomic classification.</title>
        <authorList>
            <person name="Goeker M."/>
        </authorList>
    </citation>
    <scope>NUCLEOTIDE SEQUENCE [LARGE SCALE GENOMIC DNA]</scope>
    <source>
        <strain evidence="1 2">DSM 19922</strain>
    </source>
</reference>
<accession>A0ABU0MI73</accession>
<dbReference type="EMBL" id="JAUSVU010000005">
    <property type="protein sequence ID" value="MDQ0533157.1"/>
    <property type="molecule type" value="Genomic_DNA"/>
</dbReference>
<evidence type="ECO:0000313" key="2">
    <source>
        <dbReference type="Proteomes" id="UP001244552"/>
    </source>
</evidence>
<protein>
    <submittedName>
        <fullName evidence="1">Uncharacterized protein</fullName>
    </submittedName>
</protein>
<gene>
    <name evidence="1" type="ORF">QO018_002006</name>
</gene>
<sequence>MSYRPIAGYAPAAPGWKFWQRDAQAPRPPVDLWVAPVAAGAPPLPVRLETESDFGSVVMHLTGVTPPAADGRAATPRQPAP</sequence>
<dbReference type="Proteomes" id="UP001244552">
    <property type="component" value="Unassembled WGS sequence"/>
</dbReference>
<organism evidence="1 2">
    <name type="scientific">Azospirillum picis</name>
    <dbReference type="NCBI Taxonomy" id="488438"/>
    <lineage>
        <taxon>Bacteria</taxon>
        <taxon>Pseudomonadati</taxon>
        <taxon>Pseudomonadota</taxon>
        <taxon>Alphaproteobacteria</taxon>
        <taxon>Rhodospirillales</taxon>
        <taxon>Azospirillaceae</taxon>
        <taxon>Azospirillum</taxon>
    </lineage>
</organism>
<proteinExistence type="predicted"/>
<name>A0ABU0MI73_9PROT</name>
<dbReference type="RefSeq" id="WP_343206878.1">
    <property type="nucleotide sequence ID" value="NZ_JAGINO010000005.1"/>
</dbReference>
<evidence type="ECO:0000313" key="1">
    <source>
        <dbReference type="EMBL" id="MDQ0533157.1"/>
    </source>
</evidence>